<evidence type="ECO:0000256" key="6">
    <source>
        <dbReference type="ARBA" id="ARBA00022989"/>
    </source>
</evidence>
<feature type="transmembrane region" description="Helical" evidence="12">
    <location>
        <begin position="52"/>
        <end position="70"/>
    </location>
</feature>
<dbReference type="PANTHER" id="PTHR43469">
    <property type="entry name" value="DISULFIDE FORMATION PROTEIN-RELATED"/>
    <property type="match status" value="1"/>
</dbReference>
<evidence type="ECO:0000256" key="4">
    <source>
        <dbReference type="ARBA" id="ARBA00022692"/>
    </source>
</evidence>
<evidence type="ECO:0000256" key="5">
    <source>
        <dbReference type="ARBA" id="ARBA00022982"/>
    </source>
</evidence>
<evidence type="ECO:0000256" key="7">
    <source>
        <dbReference type="ARBA" id="ARBA00023002"/>
    </source>
</evidence>
<evidence type="ECO:0000256" key="12">
    <source>
        <dbReference type="SAM" id="Phobius"/>
    </source>
</evidence>
<proteinExistence type="inferred from homology"/>
<evidence type="ECO:0000256" key="9">
    <source>
        <dbReference type="ARBA" id="ARBA00023157"/>
    </source>
</evidence>
<accession>A0A6J6QJP2</accession>
<keyword evidence="11" id="KW-0676">Redox-active center</keyword>
<name>A0A6J6QJP2_9ZZZZ</name>
<evidence type="ECO:0000256" key="11">
    <source>
        <dbReference type="ARBA" id="ARBA00023284"/>
    </source>
</evidence>
<evidence type="ECO:0000256" key="1">
    <source>
        <dbReference type="ARBA" id="ARBA00004141"/>
    </source>
</evidence>
<keyword evidence="10" id="KW-0143">Chaperone</keyword>
<dbReference type="EMBL" id="CAEZXX010000061">
    <property type="protein sequence ID" value="CAB4709078.1"/>
    <property type="molecule type" value="Genomic_DNA"/>
</dbReference>
<organism evidence="13">
    <name type="scientific">freshwater metagenome</name>
    <dbReference type="NCBI Taxonomy" id="449393"/>
    <lineage>
        <taxon>unclassified sequences</taxon>
        <taxon>metagenomes</taxon>
        <taxon>ecological metagenomes</taxon>
    </lineage>
</organism>
<dbReference type="InterPro" id="IPR003752">
    <property type="entry name" value="DiS_bond_form_DsbB/BdbC"/>
</dbReference>
<dbReference type="AlphaFoldDB" id="A0A6J6QJP2"/>
<feature type="transmembrane region" description="Helical" evidence="12">
    <location>
        <begin position="147"/>
        <end position="174"/>
    </location>
</feature>
<protein>
    <submittedName>
        <fullName evidence="13">Unannotated protein</fullName>
    </submittedName>
</protein>
<keyword evidence="6 12" id="KW-1133">Transmembrane helix</keyword>
<evidence type="ECO:0000256" key="10">
    <source>
        <dbReference type="ARBA" id="ARBA00023186"/>
    </source>
</evidence>
<feature type="transmembrane region" description="Helical" evidence="12">
    <location>
        <begin position="82"/>
        <end position="100"/>
    </location>
</feature>
<evidence type="ECO:0000313" key="13">
    <source>
        <dbReference type="EMBL" id="CAB4709078.1"/>
    </source>
</evidence>
<comment type="similarity">
    <text evidence="2">Belongs to the DsbB family. BdbC subfamily.</text>
</comment>
<dbReference type="GO" id="GO:0006457">
    <property type="term" value="P:protein folding"/>
    <property type="evidence" value="ECO:0007669"/>
    <property type="project" value="InterPro"/>
</dbReference>
<evidence type="ECO:0000256" key="3">
    <source>
        <dbReference type="ARBA" id="ARBA00022448"/>
    </source>
</evidence>
<dbReference type="InterPro" id="IPR012187">
    <property type="entry name" value="Disulphide_bond_form_BdbC"/>
</dbReference>
<feature type="transmembrane region" description="Helical" evidence="12">
    <location>
        <begin position="106"/>
        <end position="126"/>
    </location>
</feature>
<keyword evidence="8 12" id="KW-0472">Membrane</keyword>
<evidence type="ECO:0000256" key="2">
    <source>
        <dbReference type="ARBA" id="ARBA00007602"/>
    </source>
</evidence>
<dbReference type="GO" id="GO:0016020">
    <property type="term" value="C:membrane"/>
    <property type="evidence" value="ECO:0007669"/>
    <property type="project" value="UniProtKB-SubCell"/>
</dbReference>
<dbReference type="InterPro" id="IPR023380">
    <property type="entry name" value="DsbB-like_sf"/>
</dbReference>
<evidence type="ECO:0000256" key="8">
    <source>
        <dbReference type="ARBA" id="ARBA00023136"/>
    </source>
</evidence>
<gene>
    <name evidence="13" type="ORF">UFOPK2602_01040</name>
</gene>
<keyword evidence="7" id="KW-0560">Oxidoreductase</keyword>
<keyword evidence="9" id="KW-1015">Disulfide bond</keyword>
<dbReference type="SUPFAM" id="SSF158442">
    <property type="entry name" value="DsbB-like"/>
    <property type="match status" value="1"/>
</dbReference>
<keyword evidence="3" id="KW-0813">Transport</keyword>
<reference evidence="13" key="1">
    <citation type="submission" date="2020-05" db="EMBL/GenBank/DDBJ databases">
        <authorList>
            <person name="Chiriac C."/>
            <person name="Salcher M."/>
            <person name="Ghai R."/>
            <person name="Kavagutti S V."/>
        </authorList>
    </citation>
    <scope>NUCLEOTIDE SEQUENCE</scope>
</reference>
<dbReference type="Pfam" id="PF02600">
    <property type="entry name" value="DsbB"/>
    <property type="match status" value="1"/>
</dbReference>
<comment type="subcellular location">
    <subcellularLocation>
        <location evidence="1">Membrane</location>
        <topology evidence="1">Multi-pass membrane protein</topology>
    </subcellularLocation>
</comment>
<dbReference type="Gene3D" id="1.20.1550.10">
    <property type="entry name" value="DsbB-like"/>
    <property type="match status" value="1"/>
</dbReference>
<dbReference type="PANTHER" id="PTHR43469:SF1">
    <property type="entry name" value="SPBETA PROPHAGE-DERIVED DISULFIDE BOND FORMATION PROTEIN B"/>
    <property type="match status" value="1"/>
</dbReference>
<keyword evidence="5" id="KW-0249">Electron transport</keyword>
<keyword evidence="4 12" id="KW-0812">Transmembrane</keyword>
<sequence length="187" mass="20423">MSTDTLSTLFALLTLVCAAAVVVTWVVLAGARLAAADSAWGTLRDALSDLSLWFAWIVALTATAGSLYYSIGAHYAPCELCWYQRICLYPLSVILLVGAAHKDRAVAWYALPPAVIGAAIAAYHTQLQAFPEQKTFCDRNNPCTNRFVWEFGFISLPLMSLVALAFIITMVVVWTTSSRPPEEVESE</sequence>
<dbReference type="GO" id="GO:0015035">
    <property type="term" value="F:protein-disulfide reductase activity"/>
    <property type="evidence" value="ECO:0007669"/>
    <property type="project" value="InterPro"/>
</dbReference>